<dbReference type="RefSeq" id="WP_307164913.1">
    <property type="nucleotide sequence ID" value="NZ_JAUSWV010000002.1"/>
</dbReference>
<reference evidence="1 2" key="1">
    <citation type="submission" date="2023-07" db="EMBL/GenBank/DDBJ databases">
        <title>Comparative genomics of wheat-associated soil bacteria to identify genetic determinants of phenazine resistance.</title>
        <authorList>
            <person name="Mouncey N."/>
        </authorList>
    </citation>
    <scope>NUCLEOTIDE SEQUENCE [LARGE SCALE GENOMIC DNA]</scope>
    <source>
        <strain evidence="1 2">B2I6</strain>
    </source>
</reference>
<comment type="caution">
    <text evidence="1">The sequence shown here is derived from an EMBL/GenBank/DDBJ whole genome shotgun (WGS) entry which is preliminary data.</text>
</comment>
<proteinExistence type="predicted"/>
<organism evidence="1 2">
    <name type="scientific">Streptomyces rishiriensis</name>
    <dbReference type="NCBI Taxonomy" id="68264"/>
    <lineage>
        <taxon>Bacteria</taxon>
        <taxon>Bacillati</taxon>
        <taxon>Actinomycetota</taxon>
        <taxon>Actinomycetes</taxon>
        <taxon>Kitasatosporales</taxon>
        <taxon>Streptomycetaceae</taxon>
        <taxon>Streptomyces</taxon>
    </lineage>
</organism>
<evidence type="ECO:0000313" key="1">
    <source>
        <dbReference type="EMBL" id="MDQ0582866.1"/>
    </source>
</evidence>
<protein>
    <submittedName>
        <fullName evidence="1">Uncharacterized protein</fullName>
    </submittedName>
</protein>
<accession>A0ABU0NUS4</accession>
<dbReference type="Proteomes" id="UP001230654">
    <property type="component" value="Unassembled WGS sequence"/>
</dbReference>
<keyword evidence="2" id="KW-1185">Reference proteome</keyword>
<gene>
    <name evidence="1" type="ORF">QF030_005044</name>
</gene>
<sequence length="92" mass="9459">MESSAAAVTAAVREVLAIGADGDFRDYAWERNGMQVLLDPHTYACPGVRWVAGLGCYAGGKASGGPFMAKGTVVATAARLATVVVDKAGDRN</sequence>
<name>A0ABU0NUS4_STRRH</name>
<evidence type="ECO:0000313" key="2">
    <source>
        <dbReference type="Proteomes" id="UP001230654"/>
    </source>
</evidence>
<dbReference type="EMBL" id="JAUSWV010000002">
    <property type="protein sequence ID" value="MDQ0582866.1"/>
    <property type="molecule type" value="Genomic_DNA"/>
</dbReference>